<evidence type="ECO:0000256" key="2">
    <source>
        <dbReference type="ARBA" id="ARBA00022448"/>
    </source>
</evidence>
<evidence type="ECO:0000313" key="11">
    <source>
        <dbReference type="Proteomes" id="UP001603857"/>
    </source>
</evidence>
<feature type="transmembrane region" description="Helical" evidence="9">
    <location>
        <begin position="327"/>
        <end position="347"/>
    </location>
</feature>
<dbReference type="Gene3D" id="1.20.1740.10">
    <property type="entry name" value="Amino acid/polyamine transporter I"/>
    <property type="match status" value="1"/>
</dbReference>
<evidence type="ECO:0008006" key="12">
    <source>
        <dbReference type="Google" id="ProtNLM"/>
    </source>
</evidence>
<name>A0ABD1L2E1_9FABA</name>
<feature type="transmembrane region" description="Helical" evidence="9">
    <location>
        <begin position="394"/>
        <end position="412"/>
    </location>
</feature>
<dbReference type="InterPro" id="IPR044566">
    <property type="entry name" value="RMV1-like"/>
</dbReference>
<sequence>MGESENPRTTQNQNKVKKLTLVPLIFLIYFEVAGGPYGEEPAVQAAGPLLALLGFLLFPFIWSVPEALITAELTTAFPGNGGFVIWAERAFGPFWGSLMGSWKFLSGVINIASFPLLCIDYVQKIFPVFSSGWPRHVAVLCSTLALSFLNYTGLTIVGYAAVLLAALSLSPFLLMSLIALPKIKPHRWLSLGQKGVKKDWNLFFNTLFWNLNFWDNVSTLAGEVDSPQKTFPLALLVAVIFTCVSYLIPLFAVTGALSVDQSEWEIGFHAQAAEIIAGKWLKIWIEVGAVLSAIGLFEAQLSSSAYQVEGMAEIGILPKVFGVRSEWFNTPWLGIVVSTSIAIGVSYMKFTDIISSANLLYSLGMLLEFASFLWLRWKSPAITRPYRIPLRMPLLLVMCLVPSAFLVLIMAIATKTVYLVSGVMTVAGIMFFFFIKLCKQRKWMDFSVSVEEHKEDGVHGDAL</sequence>
<evidence type="ECO:0000256" key="3">
    <source>
        <dbReference type="ARBA" id="ARBA00022475"/>
    </source>
</evidence>
<feature type="transmembrane region" description="Helical" evidence="9">
    <location>
        <begin position="45"/>
        <end position="64"/>
    </location>
</feature>
<reference evidence="10 11" key="1">
    <citation type="submission" date="2024-08" db="EMBL/GenBank/DDBJ databases">
        <title>Insights into the chromosomal genome structure of Flemingia macrophylla.</title>
        <authorList>
            <person name="Ding Y."/>
            <person name="Zhao Y."/>
            <person name="Bi W."/>
            <person name="Wu M."/>
            <person name="Zhao G."/>
            <person name="Gong Y."/>
            <person name="Li W."/>
            <person name="Zhang P."/>
        </authorList>
    </citation>
    <scope>NUCLEOTIDE SEQUENCE [LARGE SCALE GENOMIC DNA]</scope>
    <source>
        <strain evidence="10">DYQJB</strain>
        <tissue evidence="10">Leaf</tissue>
    </source>
</reference>
<dbReference type="PANTHER" id="PTHR45826:SF8">
    <property type="entry name" value="CATIONIC AMINO ACID TRANSPORTER"/>
    <property type="match status" value="1"/>
</dbReference>
<feature type="transmembrane region" description="Helical" evidence="9">
    <location>
        <begin position="20"/>
        <end position="38"/>
    </location>
</feature>
<keyword evidence="6 9" id="KW-1133">Transmembrane helix</keyword>
<evidence type="ECO:0000256" key="8">
    <source>
        <dbReference type="ARBA" id="ARBA00024041"/>
    </source>
</evidence>
<dbReference type="GO" id="GO:0015293">
    <property type="term" value="F:symporter activity"/>
    <property type="evidence" value="ECO:0007669"/>
    <property type="project" value="UniProtKB-KW"/>
</dbReference>
<keyword evidence="7 9" id="KW-0472">Membrane</keyword>
<organism evidence="10 11">
    <name type="scientific">Flemingia macrophylla</name>
    <dbReference type="NCBI Taxonomy" id="520843"/>
    <lineage>
        <taxon>Eukaryota</taxon>
        <taxon>Viridiplantae</taxon>
        <taxon>Streptophyta</taxon>
        <taxon>Embryophyta</taxon>
        <taxon>Tracheophyta</taxon>
        <taxon>Spermatophyta</taxon>
        <taxon>Magnoliopsida</taxon>
        <taxon>eudicotyledons</taxon>
        <taxon>Gunneridae</taxon>
        <taxon>Pentapetalae</taxon>
        <taxon>rosids</taxon>
        <taxon>fabids</taxon>
        <taxon>Fabales</taxon>
        <taxon>Fabaceae</taxon>
        <taxon>Papilionoideae</taxon>
        <taxon>50 kb inversion clade</taxon>
        <taxon>NPAAA clade</taxon>
        <taxon>indigoferoid/millettioid clade</taxon>
        <taxon>Phaseoleae</taxon>
        <taxon>Flemingia</taxon>
    </lineage>
</organism>
<dbReference type="PIRSF" id="PIRSF006060">
    <property type="entry name" value="AA_transporter"/>
    <property type="match status" value="1"/>
</dbReference>
<feature type="transmembrane region" description="Helical" evidence="9">
    <location>
        <begin position="233"/>
        <end position="259"/>
    </location>
</feature>
<evidence type="ECO:0000256" key="4">
    <source>
        <dbReference type="ARBA" id="ARBA00022692"/>
    </source>
</evidence>
<evidence type="ECO:0000313" key="10">
    <source>
        <dbReference type="EMBL" id="KAL2317680.1"/>
    </source>
</evidence>
<keyword evidence="11" id="KW-1185">Reference proteome</keyword>
<keyword evidence="5" id="KW-0769">Symport</keyword>
<dbReference type="Proteomes" id="UP001603857">
    <property type="component" value="Unassembled WGS sequence"/>
</dbReference>
<evidence type="ECO:0000256" key="5">
    <source>
        <dbReference type="ARBA" id="ARBA00022847"/>
    </source>
</evidence>
<proteinExistence type="inferred from homology"/>
<gene>
    <name evidence="10" type="ORF">Fmac_031556</name>
</gene>
<dbReference type="AlphaFoldDB" id="A0ABD1L2E1"/>
<accession>A0ABD1L2E1</accession>
<evidence type="ECO:0000256" key="9">
    <source>
        <dbReference type="SAM" id="Phobius"/>
    </source>
</evidence>
<protein>
    <recommendedName>
        <fullName evidence="12">Polyamine transporter At3g13620</fullName>
    </recommendedName>
</protein>
<evidence type="ECO:0000256" key="7">
    <source>
        <dbReference type="ARBA" id="ARBA00023136"/>
    </source>
</evidence>
<dbReference type="EMBL" id="JBGMDY010000011">
    <property type="protein sequence ID" value="KAL2317680.1"/>
    <property type="molecule type" value="Genomic_DNA"/>
</dbReference>
<comment type="similarity">
    <text evidence="8">Belongs to the amino acid-polyamine-organocation (APC) superfamily. Polyamine:cation symporter (PHS) (TC 2.A.3.12) family.</text>
</comment>
<keyword evidence="3" id="KW-1003">Cell membrane</keyword>
<feature type="transmembrane region" description="Helical" evidence="9">
    <location>
        <begin position="157"/>
        <end position="180"/>
    </location>
</feature>
<keyword evidence="2" id="KW-0813">Transport</keyword>
<comment type="subcellular location">
    <subcellularLocation>
        <location evidence="1">Cell membrane</location>
        <topology evidence="1">Multi-pass membrane protein</topology>
    </subcellularLocation>
</comment>
<comment type="caution">
    <text evidence="10">The sequence shown here is derived from an EMBL/GenBank/DDBJ whole genome shotgun (WGS) entry which is preliminary data.</text>
</comment>
<keyword evidence="4 9" id="KW-0812">Transmembrane</keyword>
<dbReference type="GO" id="GO:0015203">
    <property type="term" value="F:polyamine transmembrane transporter activity"/>
    <property type="evidence" value="ECO:0007669"/>
    <property type="project" value="UniProtKB-ARBA"/>
</dbReference>
<dbReference type="PANTHER" id="PTHR45826">
    <property type="entry name" value="POLYAMINE TRANSPORTER PUT1"/>
    <property type="match status" value="1"/>
</dbReference>
<evidence type="ECO:0000256" key="1">
    <source>
        <dbReference type="ARBA" id="ARBA00004651"/>
    </source>
</evidence>
<dbReference type="GO" id="GO:0005886">
    <property type="term" value="C:plasma membrane"/>
    <property type="evidence" value="ECO:0007669"/>
    <property type="project" value="UniProtKB-SubCell"/>
</dbReference>
<dbReference type="InterPro" id="IPR002293">
    <property type="entry name" value="AA/rel_permease1"/>
</dbReference>
<feature type="transmembrane region" description="Helical" evidence="9">
    <location>
        <begin position="418"/>
        <end position="435"/>
    </location>
</feature>
<evidence type="ECO:0000256" key="6">
    <source>
        <dbReference type="ARBA" id="ARBA00022989"/>
    </source>
</evidence>
<dbReference type="Pfam" id="PF13520">
    <property type="entry name" value="AA_permease_2"/>
    <property type="match status" value="1"/>
</dbReference>
<feature type="transmembrane region" description="Helical" evidence="9">
    <location>
        <begin position="353"/>
        <end position="374"/>
    </location>
</feature>
<dbReference type="FunFam" id="1.20.1740.10:FF:000041">
    <property type="entry name" value="Amino acid permease, putative"/>
    <property type="match status" value="1"/>
</dbReference>